<dbReference type="Gene3D" id="1.10.10.10">
    <property type="entry name" value="Winged helix-like DNA-binding domain superfamily/Winged helix DNA-binding domain"/>
    <property type="match status" value="1"/>
</dbReference>
<dbReference type="SUPFAM" id="SSF46785">
    <property type="entry name" value="Winged helix' DNA-binding domain"/>
    <property type="match status" value="1"/>
</dbReference>
<evidence type="ECO:0000256" key="1">
    <source>
        <dbReference type="SAM" id="MobiDB-lite"/>
    </source>
</evidence>
<dbReference type="InterPro" id="IPR043519">
    <property type="entry name" value="NT_sf"/>
</dbReference>
<evidence type="ECO:0000313" key="3">
    <source>
        <dbReference type="EMBL" id="MDR6959999.1"/>
    </source>
</evidence>
<dbReference type="Pfam" id="PF18765">
    <property type="entry name" value="Polbeta"/>
    <property type="match status" value="1"/>
</dbReference>
<dbReference type="InterPro" id="IPR036388">
    <property type="entry name" value="WH-like_DNA-bd_sf"/>
</dbReference>
<feature type="domain" description="Polymerase beta nucleotidyltransferase" evidence="2">
    <location>
        <begin position="113"/>
        <end position="161"/>
    </location>
</feature>
<dbReference type="EMBL" id="JAVDVC010000008">
    <property type="protein sequence ID" value="MDR6959999.1"/>
    <property type="molecule type" value="Genomic_DNA"/>
</dbReference>
<name>A0AAW8MEY2_9PSED</name>
<evidence type="ECO:0000259" key="2">
    <source>
        <dbReference type="Pfam" id="PF18765"/>
    </source>
</evidence>
<gene>
    <name evidence="3" type="ORF">J2W43_003999</name>
</gene>
<protein>
    <submittedName>
        <fullName evidence="3">Nucleotidyltransferase</fullName>
    </submittedName>
</protein>
<comment type="caution">
    <text evidence="3">The sequence shown here is derived from an EMBL/GenBank/DDBJ whole genome shotgun (WGS) entry which is preliminary data.</text>
</comment>
<organism evidence="3 4">
    <name type="scientific">Pseudomonas brassicacearum</name>
    <dbReference type="NCBI Taxonomy" id="930166"/>
    <lineage>
        <taxon>Bacteria</taxon>
        <taxon>Pseudomonadati</taxon>
        <taxon>Pseudomonadota</taxon>
        <taxon>Gammaproteobacteria</taxon>
        <taxon>Pseudomonadales</taxon>
        <taxon>Pseudomonadaceae</taxon>
        <taxon>Pseudomonas</taxon>
    </lineage>
</organism>
<dbReference type="Proteomes" id="UP001252613">
    <property type="component" value="Unassembled WGS sequence"/>
</dbReference>
<accession>A0AAW8MEY2</accession>
<evidence type="ECO:0000313" key="4">
    <source>
        <dbReference type="Proteomes" id="UP001252613"/>
    </source>
</evidence>
<feature type="region of interest" description="Disordered" evidence="1">
    <location>
        <begin position="197"/>
        <end position="216"/>
    </location>
</feature>
<sequence>MGLIAFTMNHLSLSDALFTATQQRVLGLLFGKPDQSFYANEIARWAQVGKGSLMRELERLQNSGILLMTRQGNQTHYQANVHCPIYAELLGIVQKTMGIAEPLRQALEPFSRQLSWAFVYGSIAKGQANASSDIDLMLIGEGLHYSEVMERLMPLEEQLGRPLNPTLYTPQDWAAKFAAGNSFVVRVAQQDKINLLGEDPLESKDGQAGKPGKSVT</sequence>
<dbReference type="InterPro" id="IPR036390">
    <property type="entry name" value="WH_DNA-bd_sf"/>
</dbReference>
<dbReference type="AlphaFoldDB" id="A0AAW8MEY2"/>
<dbReference type="Gene3D" id="3.30.460.10">
    <property type="entry name" value="Beta Polymerase, domain 2"/>
    <property type="match status" value="1"/>
</dbReference>
<dbReference type="InterPro" id="IPR041633">
    <property type="entry name" value="Polbeta"/>
</dbReference>
<dbReference type="CDD" id="cd05403">
    <property type="entry name" value="NT_KNTase_like"/>
    <property type="match status" value="1"/>
</dbReference>
<reference evidence="3" key="1">
    <citation type="submission" date="2023-07" db="EMBL/GenBank/DDBJ databases">
        <title>Sorghum-associated microbial communities from plants grown in Nebraska, USA.</title>
        <authorList>
            <person name="Schachtman D."/>
        </authorList>
    </citation>
    <scope>NUCLEOTIDE SEQUENCE</scope>
    <source>
        <strain evidence="3">3432</strain>
    </source>
</reference>
<dbReference type="SUPFAM" id="SSF81301">
    <property type="entry name" value="Nucleotidyltransferase"/>
    <property type="match status" value="1"/>
</dbReference>
<proteinExistence type="predicted"/>